<proteinExistence type="predicted"/>
<gene>
    <name evidence="3" type="ORF">CLV70_111138</name>
</gene>
<keyword evidence="2" id="KW-1133">Transmembrane helix</keyword>
<keyword evidence="2" id="KW-0812">Transmembrane</keyword>
<comment type="caution">
    <text evidence="3">The sequence shown here is derived from an EMBL/GenBank/DDBJ whole genome shotgun (WGS) entry which is preliminary data.</text>
</comment>
<dbReference type="Proteomes" id="UP000239209">
    <property type="component" value="Unassembled WGS sequence"/>
</dbReference>
<feature type="compositionally biased region" description="Polar residues" evidence="1">
    <location>
        <begin position="161"/>
        <end position="171"/>
    </location>
</feature>
<name>A0A2T0S1I6_9ACTN</name>
<dbReference type="EMBL" id="PVZG01000011">
    <property type="protein sequence ID" value="PRY27173.1"/>
    <property type="molecule type" value="Genomic_DNA"/>
</dbReference>
<sequence length="192" mass="20088">MRERRVARIGTVSGLALLTGGTAIAAVAGGAHSVFATIMLGMLAAGLGHALLTEIQRQARRATGRWARADTINTVLLSAWTAGALTVAIAPFRLRAVGLLLFLAYALSTAHFVVERRRAIAGTPASDRRAGSADQHHAPSSTTELSKDATPSREPELPSTAGENSTPTPQDGTRDQQDQPSATTRPSSHPAH</sequence>
<evidence type="ECO:0000313" key="3">
    <source>
        <dbReference type="EMBL" id="PRY27173.1"/>
    </source>
</evidence>
<feature type="transmembrane region" description="Helical" evidence="2">
    <location>
        <begin position="35"/>
        <end position="52"/>
    </location>
</feature>
<organism evidence="3 4">
    <name type="scientific">Pseudosporangium ferrugineum</name>
    <dbReference type="NCBI Taxonomy" id="439699"/>
    <lineage>
        <taxon>Bacteria</taxon>
        <taxon>Bacillati</taxon>
        <taxon>Actinomycetota</taxon>
        <taxon>Actinomycetes</taxon>
        <taxon>Micromonosporales</taxon>
        <taxon>Micromonosporaceae</taxon>
        <taxon>Pseudosporangium</taxon>
    </lineage>
</organism>
<feature type="compositionally biased region" description="Basic and acidic residues" evidence="1">
    <location>
        <begin position="145"/>
        <end position="156"/>
    </location>
</feature>
<keyword evidence="2" id="KW-0472">Membrane</keyword>
<reference evidence="3 4" key="1">
    <citation type="submission" date="2018-03" db="EMBL/GenBank/DDBJ databases">
        <title>Genomic Encyclopedia of Archaeal and Bacterial Type Strains, Phase II (KMG-II): from individual species to whole genera.</title>
        <authorList>
            <person name="Goeker M."/>
        </authorList>
    </citation>
    <scope>NUCLEOTIDE SEQUENCE [LARGE SCALE GENOMIC DNA]</scope>
    <source>
        <strain evidence="3 4">DSM 45348</strain>
    </source>
</reference>
<dbReference type="RefSeq" id="WP_158277806.1">
    <property type="nucleotide sequence ID" value="NZ_PVZG01000011.1"/>
</dbReference>
<dbReference type="AlphaFoldDB" id="A0A2T0S1I6"/>
<feature type="compositionally biased region" description="Basic and acidic residues" evidence="1">
    <location>
        <begin position="126"/>
        <end position="137"/>
    </location>
</feature>
<feature type="region of interest" description="Disordered" evidence="1">
    <location>
        <begin position="124"/>
        <end position="192"/>
    </location>
</feature>
<feature type="transmembrane region" description="Helical" evidence="2">
    <location>
        <begin position="72"/>
        <end position="90"/>
    </location>
</feature>
<dbReference type="OrthoDB" id="3298131at2"/>
<evidence type="ECO:0000256" key="1">
    <source>
        <dbReference type="SAM" id="MobiDB-lite"/>
    </source>
</evidence>
<evidence type="ECO:0000256" key="2">
    <source>
        <dbReference type="SAM" id="Phobius"/>
    </source>
</evidence>
<feature type="transmembrane region" description="Helical" evidence="2">
    <location>
        <begin position="96"/>
        <end position="114"/>
    </location>
</feature>
<keyword evidence="4" id="KW-1185">Reference proteome</keyword>
<accession>A0A2T0S1I6</accession>
<evidence type="ECO:0000313" key="4">
    <source>
        <dbReference type="Proteomes" id="UP000239209"/>
    </source>
</evidence>
<protein>
    <submittedName>
        <fullName evidence="3">Uncharacterized protein</fullName>
    </submittedName>
</protein>
<feature type="compositionally biased region" description="Polar residues" evidence="1">
    <location>
        <begin position="178"/>
        <end position="192"/>
    </location>
</feature>